<accession>A0A9P3LKQ6</accession>
<dbReference type="EMBL" id="BPQB01000094">
    <property type="protein sequence ID" value="GJE98771.1"/>
    <property type="molecule type" value="Genomic_DNA"/>
</dbReference>
<evidence type="ECO:0000313" key="2">
    <source>
        <dbReference type="EMBL" id="GJE98771.1"/>
    </source>
</evidence>
<dbReference type="OrthoDB" id="3267267at2759"/>
<dbReference type="PANTHER" id="PTHR33050">
    <property type="entry name" value="REVERSE TRANSCRIPTASE DOMAIN-CONTAINING PROTEIN"/>
    <property type="match status" value="1"/>
</dbReference>
<protein>
    <submittedName>
        <fullName evidence="2">Uncharacterized protein</fullName>
    </submittedName>
</protein>
<gene>
    <name evidence="2" type="ORF">PsYK624_150070</name>
</gene>
<evidence type="ECO:0000313" key="3">
    <source>
        <dbReference type="Proteomes" id="UP000703269"/>
    </source>
</evidence>
<feature type="compositionally biased region" description="Basic residues" evidence="1">
    <location>
        <begin position="176"/>
        <end position="186"/>
    </location>
</feature>
<feature type="region of interest" description="Disordered" evidence="1">
    <location>
        <begin position="1"/>
        <end position="132"/>
    </location>
</feature>
<feature type="compositionally biased region" description="Pro residues" evidence="1">
    <location>
        <begin position="67"/>
        <end position="97"/>
    </location>
</feature>
<feature type="region of interest" description="Disordered" evidence="1">
    <location>
        <begin position="164"/>
        <end position="209"/>
    </location>
</feature>
<proteinExistence type="predicted"/>
<dbReference type="AlphaFoldDB" id="A0A9P3LKQ6"/>
<feature type="compositionally biased region" description="Pro residues" evidence="1">
    <location>
        <begin position="13"/>
        <end position="44"/>
    </location>
</feature>
<feature type="compositionally biased region" description="Low complexity" evidence="1">
    <location>
        <begin position="115"/>
        <end position="126"/>
    </location>
</feature>
<feature type="compositionally biased region" description="Low complexity" evidence="1">
    <location>
        <begin position="165"/>
        <end position="175"/>
    </location>
</feature>
<comment type="caution">
    <text evidence="2">The sequence shown here is derived from an EMBL/GenBank/DDBJ whole genome shotgun (WGS) entry which is preliminary data.</text>
</comment>
<dbReference type="InterPro" id="IPR052055">
    <property type="entry name" value="Hepadnavirus_pol/RT"/>
</dbReference>
<name>A0A9P3LKQ6_9APHY</name>
<dbReference type="PANTHER" id="PTHR33050:SF7">
    <property type="entry name" value="RIBONUCLEASE H"/>
    <property type="match status" value="1"/>
</dbReference>
<sequence length="1183" mass="129605">MPPRRSSRLAARPPSPHEPPGEEPPPPPPAPGVPPPRGRPPAPRAAPRRGAAPPRGGRRGGGGRGAPRPPPGPPPQPPVPPPPVSPPPEPKPEPGPEPFLDIPLSDPRLDAEPDFGAPAFRAALRLPPGPGASAQLDALRDAWRAQHAERIRLWDEHLAAQAAFDGRLPSPGGSRSRSRGRSPSRSRGRDRSRSSSRDPSPATRRRRFPRLGVGRTMDGIWSYPASQFALDKVAAKEYVELAYWDHDVRKHAFEDLHSESGDALGFVKEGRRVRVQPLGSSRPLSDIPRDVDLTWKQFTTCARLHVDSCLAQGWPADLAASLRQFFQNVQDHTGLAEWDYGERILLRFQALVRQQWLHDMRALAGTREEVWDIAVINESTLQKVKNTVDDEVRKAKLGAFCLPSFSSRLADRFPSFLLAPLPPPRLVPRCHSATPARAILCHSRHSRHSRHSPAILHLRPQTPSTLLSSRCRRMPPLRPPATLAISRVVPAAARPGVSRVHRRRRRAIATRRRRAVVLRHQLTGPLRRRRVPATPAGVHVRLPQAAGRRSARGPAQVTRSPLLAPSAWAATPITSPPADAPLAGTALRPSSDATAQAGSCCAPTPIKRFASTSSCPGAASPPTPGTGIAAQAVVEHTERLRAISQRKSDPVTPLRAAAWHNALARTGLLDRYPLLVDGLTVGFRVGVRPITKTFVPPNSTSLHVHASHFNAILSKEFSKRRYLGPFTQAELEATIGPFQSSPLSLVPKPHRPDAFRLVQNFSFPHVPRSDITSINHTIDSGDFPCFWGTFTAFAFMVWSLPDGSEGAVRDVAEAYRLIPLHASQWPGTVVRLSEDDSFAIDPNLAFGMSPSGGVYGYVDDAFLDVVRHDGLGPVARWVDDHVFLRVLRIFLDAHNRMRAIWRQMAVAFGGLHASGGRLWYGGHDAALAFDFDFVEDFAHPLRDHSLDSARSAHDAAFHYAAVDIDALSEPLGIPWEPSKDSPFAPVFVYTGFVWDLCARTVSLSEPKRSKYHAAILDWLSRRTHARSDVEKMHGRLQHVSSIVRGGRAYLTRLAAMLGVFRDKALVPHHAPSGTDDDLRWWLSTLSSTLTSPIRGPSLVVDVPAFSDASSGVGIAIVIHDRWRAWTLLPGWQAEHPPLGSSLIIQTCMSCTLRDASNAMDLFEASNAQVPLLDHRQCPSGPQP</sequence>
<keyword evidence="3" id="KW-1185">Reference proteome</keyword>
<feature type="compositionally biased region" description="Basic and acidic residues" evidence="1">
    <location>
        <begin position="187"/>
        <end position="196"/>
    </location>
</feature>
<organism evidence="2 3">
    <name type="scientific">Phanerochaete sordida</name>
    <dbReference type="NCBI Taxonomy" id="48140"/>
    <lineage>
        <taxon>Eukaryota</taxon>
        <taxon>Fungi</taxon>
        <taxon>Dikarya</taxon>
        <taxon>Basidiomycota</taxon>
        <taxon>Agaricomycotina</taxon>
        <taxon>Agaricomycetes</taxon>
        <taxon>Polyporales</taxon>
        <taxon>Phanerochaetaceae</taxon>
        <taxon>Phanerochaete</taxon>
    </lineage>
</organism>
<reference evidence="2 3" key="1">
    <citation type="submission" date="2021-08" db="EMBL/GenBank/DDBJ databases">
        <title>Draft Genome Sequence of Phanerochaete sordida strain YK-624.</title>
        <authorList>
            <person name="Mori T."/>
            <person name="Dohra H."/>
            <person name="Suzuki T."/>
            <person name="Kawagishi H."/>
            <person name="Hirai H."/>
        </authorList>
    </citation>
    <scope>NUCLEOTIDE SEQUENCE [LARGE SCALE GENOMIC DNA]</scope>
    <source>
        <strain evidence="2 3">YK-624</strain>
    </source>
</reference>
<evidence type="ECO:0000256" key="1">
    <source>
        <dbReference type="SAM" id="MobiDB-lite"/>
    </source>
</evidence>
<dbReference type="Proteomes" id="UP000703269">
    <property type="component" value="Unassembled WGS sequence"/>
</dbReference>